<organism evidence="1 2">
    <name type="scientific">Corynebacterium mustelae</name>
    <dbReference type="NCBI Taxonomy" id="571915"/>
    <lineage>
        <taxon>Bacteria</taxon>
        <taxon>Bacillati</taxon>
        <taxon>Actinomycetota</taxon>
        <taxon>Actinomycetes</taxon>
        <taxon>Mycobacteriales</taxon>
        <taxon>Corynebacteriaceae</taxon>
        <taxon>Corynebacterium</taxon>
    </lineage>
</organism>
<evidence type="ECO:0000313" key="2">
    <source>
        <dbReference type="Proteomes" id="UP000035199"/>
    </source>
</evidence>
<gene>
    <name evidence="1" type="ORF">CMUST_04240</name>
</gene>
<dbReference type="Proteomes" id="UP000035199">
    <property type="component" value="Chromosome"/>
</dbReference>
<dbReference type="PATRIC" id="fig|571915.4.peg.904"/>
<proteinExistence type="predicted"/>
<evidence type="ECO:0000313" key="1">
    <source>
        <dbReference type="EMBL" id="AKK05191.1"/>
    </source>
</evidence>
<dbReference type="KEGG" id="cmv:CMUST_04240"/>
<dbReference type="STRING" id="571915.CMUST_04240"/>
<reference evidence="2" key="2">
    <citation type="submission" date="2015-05" db="EMBL/GenBank/DDBJ databases">
        <title>Complete genome sequence of Corynebacterium mustelae DSM 45274, isolated from various tissues of a male ferret with lethal sepsis.</title>
        <authorList>
            <person name="Ruckert C."/>
            <person name="Albersmeier A."/>
            <person name="Winkler A."/>
            <person name="Tauch A."/>
        </authorList>
    </citation>
    <scope>NUCLEOTIDE SEQUENCE [LARGE SCALE GENOMIC DNA]</scope>
    <source>
        <strain evidence="2">DSM 45274</strain>
    </source>
</reference>
<name>A0A0G3GVL5_9CORY</name>
<protein>
    <submittedName>
        <fullName evidence="1">Uncharacterized protein</fullName>
    </submittedName>
</protein>
<accession>A0A0G3GVL5</accession>
<dbReference type="AlphaFoldDB" id="A0A0G3GVL5"/>
<dbReference type="EMBL" id="CP011542">
    <property type="protein sequence ID" value="AKK05191.1"/>
    <property type="molecule type" value="Genomic_DNA"/>
</dbReference>
<keyword evidence="2" id="KW-1185">Reference proteome</keyword>
<reference evidence="1 2" key="1">
    <citation type="journal article" date="2015" name="Genome Announc.">
        <title>Complete Genome Sequence of the Type Strain Corynebacterium mustelae DSM 45274, Isolated from Various Tissues of a Male Ferret with Lethal Sepsis.</title>
        <authorList>
            <person name="Ruckert C."/>
            <person name="Eimer J."/>
            <person name="Winkler A."/>
            <person name="Tauch A."/>
        </authorList>
    </citation>
    <scope>NUCLEOTIDE SEQUENCE [LARGE SCALE GENOMIC DNA]</scope>
    <source>
        <strain evidence="1 2">DSM 45274</strain>
    </source>
</reference>
<sequence>MVSLYDAHLTALVSACGAESVYNQTIMVPIFGECYIDDLLDLRAYQALADGHRWLRTGDLKNFRKLIRSQYFGVLRDCARAILHSSSLHLSASTASLFTALAIGEHDDIVWNARHIVACWNDDASMIADYGGAATSTTMPLALSLALSVIDDPETRNRSVELIDAVEISPPYLGAMRRWDDENIDDIVAGIVDFRSTLTNTPGFHYEAIDGAIYWELIAIAALRKRAGLAPIAMDVPNLRHYQSALDTIGWQSAITPTQRQLRDAIFDS</sequence>